<dbReference type="Proteomes" id="UP000515518">
    <property type="component" value="Chromosome"/>
</dbReference>
<sequence length="71" mass="7598">MELHEAQRRAEAPQAWQRELFKHSPDLFVTIVARLTETDPAYIAATEAELACPGGGLASILAAATGPPPKD</sequence>
<name>A0A7G6RJH6_RHILV</name>
<organism evidence="1 2">
    <name type="scientific">Rhizobium leguminosarum bv. viciae</name>
    <dbReference type="NCBI Taxonomy" id="387"/>
    <lineage>
        <taxon>Bacteria</taxon>
        <taxon>Pseudomonadati</taxon>
        <taxon>Pseudomonadota</taxon>
        <taxon>Alphaproteobacteria</taxon>
        <taxon>Hyphomicrobiales</taxon>
        <taxon>Rhizobiaceae</taxon>
        <taxon>Rhizobium/Agrobacterium group</taxon>
        <taxon>Rhizobium</taxon>
    </lineage>
</organism>
<evidence type="ECO:0000313" key="1">
    <source>
        <dbReference type="EMBL" id="QND42408.1"/>
    </source>
</evidence>
<evidence type="ECO:0000313" key="2">
    <source>
        <dbReference type="Proteomes" id="UP000515518"/>
    </source>
</evidence>
<accession>A0A7G6RJH6</accession>
<gene>
    <name evidence="1" type="ORF">HB770_11810</name>
</gene>
<protein>
    <submittedName>
        <fullName evidence="1">Uncharacterized protein</fullName>
    </submittedName>
</protein>
<proteinExistence type="predicted"/>
<dbReference type="AlphaFoldDB" id="A0A7G6RJH6"/>
<dbReference type="EMBL" id="CP050549">
    <property type="protein sequence ID" value="QND42408.1"/>
    <property type="molecule type" value="Genomic_DNA"/>
</dbReference>
<reference evidence="2" key="1">
    <citation type="journal article" date="2020" name="Mol. Plant Microbe">
        <title>Rhizobial microsymbionts of the narrowly endemic Oxytropis species growing in Kamchatka are characterized by significant genetic diversity and possess a set of genes that are associated with T3SS and T6SS secretion systems and can affect the development of symbiosis.</title>
        <authorList>
            <person name="Safronova V."/>
            <person name="Guro P."/>
            <person name="Sazanova A."/>
            <person name="Kuznetsova I."/>
            <person name="Belimov A."/>
            <person name="Yakubov V."/>
            <person name="Chirak E."/>
            <person name="Afonin A."/>
            <person name="Gogolev Y."/>
            <person name="Andronov E."/>
            <person name="Tikhonovich I."/>
        </authorList>
    </citation>
    <scope>NUCLEOTIDE SEQUENCE [LARGE SCALE GENOMIC DNA]</scope>
    <source>
        <strain evidence="2">RCAM0610</strain>
    </source>
</reference>